<dbReference type="Proteomes" id="UP000449004">
    <property type="component" value="Unassembled WGS sequence"/>
</dbReference>
<proteinExistence type="predicted"/>
<keyword evidence="1 3" id="KW-0489">Methyltransferase</keyword>
<dbReference type="RefSeq" id="WP_152153991.1">
    <property type="nucleotide sequence ID" value="NZ_WELC01000023.1"/>
</dbReference>
<dbReference type="GO" id="GO:0032259">
    <property type="term" value="P:methylation"/>
    <property type="evidence" value="ECO:0007669"/>
    <property type="project" value="UniProtKB-KW"/>
</dbReference>
<dbReference type="GO" id="GO:0009307">
    <property type="term" value="P:DNA restriction-modification system"/>
    <property type="evidence" value="ECO:0007669"/>
    <property type="project" value="InterPro"/>
</dbReference>
<organism evidence="3 4">
    <name type="scientific">Stenotrophomonas rhizophila</name>
    <dbReference type="NCBI Taxonomy" id="216778"/>
    <lineage>
        <taxon>Bacteria</taxon>
        <taxon>Pseudomonadati</taxon>
        <taxon>Pseudomonadota</taxon>
        <taxon>Gammaproteobacteria</taxon>
        <taxon>Lysobacterales</taxon>
        <taxon>Lysobacteraceae</taxon>
        <taxon>Stenotrophomonas</taxon>
    </lineage>
</organism>
<dbReference type="GO" id="GO:0009007">
    <property type="term" value="F:site-specific DNA-methyltransferase (adenine-specific) activity"/>
    <property type="evidence" value="ECO:0007669"/>
    <property type="project" value="InterPro"/>
</dbReference>
<keyword evidence="2 3" id="KW-0808">Transferase</keyword>
<protein>
    <submittedName>
        <fullName evidence="3">Adenine methyltransferase</fullName>
    </submittedName>
</protein>
<evidence type="ECO:0000313" key="4">
    <source>
        <dbReference type="Proteomes" id="UP000449004"/>
    </source>
</evidence>
<sequence>MGVAFQRSENTTTTWLTPRAIVDALGPFDLDPATPQQGMPWQTARTMLKPSDDGLKTPWGSGAYVFMNPPFGKGQAQWMSKMAGHGHGIALVMARMEVAWMHDSVLNHPNASAMLVHRGRIKYCTADGATAEAPPAGSLLIAYGPFAKEQLKAAIKSGAVVGKYFDLN</sequence>
<reference evidence="3 4" key="1">
    <citation type="submission" date="2019-10" db="EMBL/GenBank/DDBJ databases">
        <title>Halotolerant bacteria associated to Saharan-endemic halophytes Stipa tenacissima L. and Atriplex halimus L mitigate salt stress and promote growth of tomato plants.</title>
        <authorList>
            <person name="Dif G."/>
        </authorList>
    </citation>
    <scope>NUCLEOTIDE SEQUENCE [LARGE SCALE GENOMIC DNA]</scope>
    <source>
        <strain evidence="3 4">IS26</strain>
    </source>
</reference>
<evidence type="ECO:0000256" key="2">
    <source>
        <dbReference type="ARBA" id="ARBA00022679"/>
    </source>
</evidence>
<dbReference type="EMBL" id="WELC01000023">
    <property type="protein sequence ID" value="KAB7628905.1"/>
    <property type="molecule type" value="Genomic_DNA"/>
</dbReference>
<name>A0A7V7YE54_9GAMM</name>
<comment type="caution">
    <text evidence="3">The sequence shown here is derived from an EMBL/GenBank/DDBJ whole genome shotgun (WGS) entry which is preliminary data.</text>
</comment>
<dbReference type="PROSITE" id="PS00092">
    <property type="entry name" value="N6_MTASE"/>
    <property type="match status" value="1"/>
</dbReference>
<accession>A0A7V7YE54</accession>
<dbReference type="AlphaFoldDB" id="A0A7V7YE54"/>
<dbReference type="InterPro" id="IPR008593">
    <property type="entry name" value="Dam_MeTrfase"/>
</dbReference>
<dbReference type="GO" id="GO:0003677">
    <property type="term" value="F:DNA binding"/>
    <property type="evidence" value="ECO:0007669"/>
    <property type="project" value="InterPro"/>
</dbReference>
<evidence type="ECO:0000313" key="3">
    <source>
        <dbReference type="EMBL" id="KAB7628905.1"/>
    </source>
</evidence>
<dbReference type="Pfam" id="PF05869">
    <property type="entry name" value="Dam"/>
    <property type="match status" value="1"/>
</dbReference>
<dbReference type="InterPro" id="IPR002052">
    <property type="entry name" value="DNA_methylase_N6_adenine_CS"/>
</dbReference>
<gene>
    <name evidence="3" type="ORF">F9K92_15790</name>
</gene>
<evidence type="ECO:0000256" key="1">
    <source>
        <dbReference type="ARBA" id="ARBA00022603"/>
    </source>
</evidence>